<name>A0ABR9LUL2_9ACTN</name>
<comment type="caution">
    <text evidence="2">The sequence shown here is derived from an EMBL/GenBank/DDBJ whole genome shotgun (WGS) entry which is preliminary data.</text>
</comment>
<proteinExistence type="predicted"/>
<keyword evidence="3" id="KW-1185">Reference proteome</keyword>
<reference evidence="2 3" key="1">
    <citation type="submission" date="2020-10" db="EMBL/GenBank/DDBJ databases">
        <title>Sequencing the genomes of 1000 actinobacteria strains.</title>
        <authorList>
            <person name="Klenk H.-P."/>
        </authorList>
    </citation>
    <scope>NUCLEOTIDE SEQUENCE [LARGE SCALE GENOMIC DNA]</scope>
    <source>
        <strain evidence="2 3">DSM 43173</strain>
    </source>
</reference>
<evidence type="ECO:0000313" key="3">
    <source>
        <dbReference type="Proteomes" id="UP000633509"/>
    </source>
</evidence>
<organism evidence="2 3">
    <name type="scientific">Nonomuraea angiospora</name>
    <dbReference type="NCBI Taxonomy" id="46172"/>
    <lineage>
        <taxon>Bacteria</taxon>
        <taxon>Bacillati</taxon>
        <taxon>Actinomycetota</taxon>
        <taxon>Actinomycetes</taxon>
        <taxon>Streptosporangiales</taxon>
        <taxon>Streptosporangiaceae</taxon>
        <taxon>Nonomuraea</taxon>
    </lineage>
</organism>
<protein>
    <submittedName>
        <fullName evidence="2">Uncharacterized protein</fullName>
    </submittedName>
</protein>
<accession>A0ABR9LUL2</accession>
<feature type="compositionally biased region" description="Low complexity" evidence="1">
    <location>
        <begin position="1"/>
        <end position="19"/>
    </location>
</feature>
<evidence type="ECO:0000256" key="1">
    <source>
        <dbReference type="SAM" id="MobiDB-lite"/>
    </source>
</evidence>
<dbReference type="EMBL" id="JADBEK010000001">
    <property type="protein sequence ID" value="MBE1584005.1"/>
    <property type="molecule type" value="Genomic_DNA"/>
</dbReference>
<gene>
    <name evidence="2" type="ORF">H4W80_002263</name>
</gene>
<dbReference type="Proteomes" id="UP000633509">
    <property type="component" value="Unassembled WGS sequence"/>
</dbReference>
<feature type="region of interest" description="Disordered" evidence="1">
    <location>
        <begin position="1"/>
        <end position="26"/>
    </location>
</feature>
<sequence length="43" mass="4271">MSSIRTVPSSSSTSSMLPSGAEIGKRNSVGAGASLMMVSARAI</sequence>
<dbReference type="RefSeq" id="WP_264085976.1">
    <property type="nucleotide sequence ID" value="NZ_JADBEK010000001.1"/>
</dbReference>
<evidence type="ECO:0000313" key="2">
    <source>
        <dbReference type="EMBL" id="MBE1584005.1"/>
    </source>
</evidence>